<gene>
    <name evidence="2" type="ORF">GMARGA_LOCUS2460</name>
</gene>
<protein>
    <submittedName>
        <fullName evidence="2">41443_t:CDS:1</fullName>
    </submittedName>
</protein>
<accession>A0ABM8W2B0</accession>
<evidence type="ECO:0000259" key="1">
    <source>
        <dbReference type="Pfam" id="PF20209"/>
    </source>
</evidence>
<evidence type="ECO:0000313" key="3">
    <source>
        <dbReference type="Proteomes" id="UP000789901"/>
    </source>
</evidence>
<dbReference type="InterPro" id="IPR046700">
    <property type="entry name" value="DUF6570"/>
</dbReference>
<comment type="caution">
    <text evidence="2">The sequence shown here is derived from an EMBL/GenBank/DDBJ whole genome shotgun (WGS) entry which is preliminary data.</text>
</comment>
<sequence length="151" mass="17564">EVPQELKDLTEIEEMLIAQVFIVVSVYNLRSSQYAYHENVINFPQDVQEFTTRLSRCPFLLDMLVIADDILQSLPENGLLIDQLPQIFNNQFGYENHEQININESEELLENNKNDENDDSISQTFVSVLPPRNNENNPICNTLNHHKITIY</sequence>
<feature type="domain" description="DUF6570" evidence="1">
    <location>
        <begin position="1"/>
        <end position="59"/>
    </location>
</feature>
<dbReference type="EMBL" id="CAJVQB010000771">
    <property type="protein sequence ID" value="CAG8506461.1"/>
    <property type="molecule type" value="Genomic_DNA"/>
</dbReference>
<evidence type="ECO:0000313" key="2">
    <source>
        <dbReference type="EMBL" id="CAG8506461.1"/>
    </source>
</evidence>
<feature type="non-terminal residue" evidence="2">
    <location>
        <position position="1"/>
    </location>
</feature>
<dbReference type="Proteomes" id="UP000789901">
    <property type="component" value="Unassembled WGS sequence"/>
</dbReference>
<dbReference type="Pfam" id="PF20209">
    <property type="entry name" value="DUF6570"/>
    <property type="match status" value="1"/>
</dbReference>
<proteinExistence type="predicted"/>
<keyword evidence="3" id="KW-1185">Reference proteome</keyword>
<reference evidence="2 3" key="1">
    <citation type="submission" date="2021-06" db="EMBL/GenBank/DDBJ databases">
        <authorList>
            <person name="Kallberg Y."/>
            <person name="Tangrot J."/>
            <person name="Rosling A."/>
        </authorList>
    </citation>
    <scope>NUCLEOTIDE SEQUENCE [LARGE SCALE GENOMIC DNA]</scope>
    <source>
        <strain evidence="2 3">120-4 pot B 10/14</strain>
    </source>
</reference>
<name>A0ABM8W2B0_GIGMA</name>
<organism evidence="2 3">
    <name type="scientific">Gigaspora margarita</name>
    <dbReference type="NCBI Taxonomy" id="4874"/>
    <lineage>
        <taxon>Eukaryota</taxon>
        <taxon>Fungi</taxon>
        <taxon>Fungi incertae sedis</taxon>
        <taxon>Mucoromycota</taxon>
        <taxon>Glomeromycotina</taxon>
        <taxon>Glomeromycetes</taxon>
        <taxon>Diversisporales</taxon>
        <taxon>Gigasporaceae</taxon>
        <taxon>Gigaspora</taxon>
    </lineage>
</organism>